<evidence type="ECO:0000256" key="6">
    <source>
        <dbReference type="ARBA" id="ARBA00023136"/>
    </source>
</evidence>
<dbReference type="CDD" id="cd06261">
    <property type="entry name" value="TM_PBP2"/>
    <property type="match status" value="1"/>
</dbReference>
<evidence type="ECO:0000256" key="1">
    <source>
        <dbReference type="ARBA" id="ARBA00004651"/>
    </source>
</evidence>
<dbReference type="GO" id="GO:0071916">
    <property type="term" value="F:dipeptide transmembrane transporter activity"/>
    <property type="evidence" value="ECO:0007669"/>
    <property type="project" value="TreeGrafter"/>
</dbReference>
<evidence type="ECO:0000256" key="4">
    <source>
        <dbReference type="ARBA" id="ARBA00022692"/>
    </source>
</evidence>
<feature type="transmembrane region" description="Helical" evidence="7">
    <location>
        <begin position="281"/>
        <end position="307"/>
    </location>
</feature>
<comment type="caution">
    <text evidence="9">The sequence shown here is derived from an EMBL/GenBank/DDBJ whole genome shotgun (WGS) entry which is preliminary data.</text>
</comment>
<dbReference type="Proteomes" id="UP000318661">
    <property type="component" value="Unassembled WGS sequence"/>
</dbReference>
<evidence type="ECO:0000256" key="7">
    <source>
        <dbReference type="RuleBase" id="RU363032"/>
    </source>
</evidence>
<feature type="transmembrane region" description="Helical" evidence="7">
    <location>
        <begin position="239"/>
        <end position="261"/>
    </location>
</feature>
<keyword evidence="3" id="KW-1003">Cell membrane</keyword>
<evidence type="ECO:0000313" key="10">
    <source>
        <dbReference type="EMBL" id="TMJ10738.1"/>
    </source>
</evidence>
<dbReference type="InterPro" id="IPR000515">
    <property type="entry name" value="MetI-like"/>
</dbReference>
<dbReference type="EMBL" id="VBAI01000102">
    <property type="protein sequence ID" value="TMJ10738.1"/>
    <property type="molecule type" value="Genomic_DNA"/>
</dbReference>
<dbReference type="EMBL" id="VBAJ01000280">
    <property type="protein sequence ID" value="TMJ03634.1"/>
    <property type="molecule type" value="Genomic_DNA"/>
</dbReference>
<accession>A0A537L6K3</accession>
<comment type="similarity">
    <text evidence="7">Belongs to the binding-protein-dependent transport system permease family.</text>
</comment>
<evidence type="ECO:0000259" key="8">
    <source>
        <dbReference type="PROSITE" id="PS50928"/>
    </source>
</evidence>
<evidence type="ECO:0000313" key="12">
    <source>
        <dbReference type="Proteomes" id="UP000318661"/>
    </source>
</evidence>
<proteinExistence type="inferred from homology"/>
<dbReference type="GO" id="GO:0005886">
    <property type="term" value="C:plasma membrane"/>
    <property type="evidence" value="ECO:0007669"/>
    <property type="project" value="UniProtKB-SubCell"/>
</dbReference>
<dbReference type="Gene3D" id="1.10.3720.10">
    <property type="entry name" value="MetI-like"/>
    <property type="match status" value="1"/>
</dbReference>
<evidence type="ECO:0000313" key="11">
    <source>
        <dbReference type="Proteomes" id="UP000315217"/>
    </source>
</evidence>
<dbReference type="AlphaFoldDB" id="A0A537L6K3"/>
<keyword evidence="2 7" id="KW-0813">Transport</keyword>
<keyword evidence="6 7" id="KW-0472">Membrane</keyword>
<dbReference type="Pfam" id="PF19300">
    <property type="entry name" value="BPD_transp_1_N"/>
    <property type="match status" value="1"/>
</dbReference>
<evidence type="ECO:0000256" key="3">
    <source>
        <dbReference type="ARBA" id="ARBA00022475"/>
    </source>
</evidence>
<feature type="transmembrane region" description="Helical" evidence="7">
    <location>
        <begin position="101"/>
        <end position="122"/>
    </location>
</feature>
<dbReference type="Proteomes" id="UP000315217">
    <property type="component" value="Unassembled WGS sequence"/>
</dbReference>
<comment type="subcellular location">
    <subcellularLocation>
        <location evidence="1 7">Cell membrane</location>
        <topology evidence="1 7">Multi-pass membrane protein</topology>
    </subcellularLocation>
</comment>
<gene>
    <name evidence="10" type="ORF">E6G98_06905</name>
    <name evidence="9" type="ORF">E6G99_11325</name>
</gene>
<dbReference type="PANTHER" id="PTHR43163:SF6">
    <property type="entry name" value="DIPEPTIDE TRANSPORT SYSTEM PERMEASE PROTEIN DPPB-RELATED"/>
    <property type="match status" value="1"/>
</dbReference>
<dbReference type="InterPro" id="IPR045621">
    <property type="entry name" value="BPD_transp_1_N"/>
</dbReference>
<dbReference type="Pfam" id="PF00528">
    <property type="entry name" value="BPD_transp_1"/>
    <property type="match status" value="1"/>
</dbReference>
<dbReference type="SUPFAM" id="SSF161098">
    <property type="entry name" value="MetI-like"/>
    <property type="match status" value="1"/>
</dbReference>
<keyword evidence="5 7" id="KW-1133">Transmembrane helix</keyword>
<evidence type="ECO:0000313" key="9">
    <source>
        <dbReference type="EMBL" id="TMJ03634.1"/>
    </source>
</evidence>
<feature type="transmembrane region" description="Helical" evidence="7">
    <location>
        <begin position="134"/>
        <end position="156"/>
    </location>
</feature>
<feature type="transmembrane region" description="Helical" evidence="7">
    <location>
        <begin position="180"/>
        <end position="200"/>
    </location>
</feature>
<feature type="transmembrane region" description="Helical" evidence="7">
    <location>
        <begin position="9"/>
        <end position="30"/>
    </location>
</feature>
<evidence type="ECO:0000256" key="2">
    <source>
        <dbReference type="ARBA" id="ARBA00022448"/>
    </source>
</evidence>
<feature type="domain" description="ABC transmembrane type-1" evidence="8">
    <location>
        <begin position="95"/>
        <end position="304"/>
    </location>
</feature>
<reference evidence="11 12" key="1">
    <citation type="journal article" date="2019" name="Nat. Microbiol.">
        <title>Mediterranean grassland soil C-N compound turnover is dependent on rainfall and depth, and is mediated by genomically divergent microorganisms.</title>
        <authorList>
            <person name="Diamond S."/>
            <person name="Andeer P.F."/>
            <person name="Li Z."/>
            <person name="Crits-Christoph A."/>
            <person name="Burstein D."/>
            <person name="Anantharaman K."/>
            <person name="Lane K.R."/>
            <person name="Thomas B.C."/>
            <person name="Pan C."/>
            <person name="Northen T.R."/>
            <person name="Banfield J.F."/>
        </authorList>
    </citation>
    <scope>NUCLEOTIDE SEQUENCE [LARGE SCALE GENOMIC DNA]</scope>
    <source>
        <strain evidence="10">NP_1</strain>
        <strain evidence="9">NP_2</strain>
    </source>
</reference>
<keyword evidence="4 7" id="KW-0812">Transmembrane</keyword>
<organism evidence="9 12">
    <name type="scientific">Candidatus Segetimicrobium genomatis</name>
    <dbReference type="NCBI Taxonomy" id="2569760"/>
    <lineage>
        <taxon>Bacteria</taxon>
        <taxon>Bacillati</taxon>
        <taxon>Candidatus Sysuimicrobiota</taxon>
        <taxon>Candidatus Sysuimicrobiia</taxon>
        <taxon>Candidatus Sysuimicrobiales</taxon>
        <taxon>Candidatus Segetimicrobiaceae</taxon>
        <taxon>Candidatus Segetimicrobium</taxon>
    </lineage>
</organism>
<sequence length="318" mass="34613">MSWYLVRRLLLTLPVLFFVSLIVFSLINLIPGDPARVMLGEEASKEALSALRKEMGLDRPMHVRYLLWLSHVARGDFGRSVRDGRAVLDTLLLKLPVTIELAITSLLVAWIIAIPAGVVAAWKQRTALDYAATTAALAGISIPNFWLGIMMIYLLAVNLRLLPPSGYIEPWIDPVRNLKLMVMPSIVLGTALAALVMRLLRSSMLEVLGTDYIRTARAKGLGDAVVLVRHAMKNAMIPVVTVMGLQLSGLLGGAVITETIFAVPGLGRLTVESILTRDYPMVQGVVLFAALAVVLTNLAVDVMYAVLDPRIRLGARTG</sequence>
<dbReference type="PANTHER" id="PTHR43163">
    <property type="entry name" value="DIPEPTIDE TRANSPORT SYSTEM PERMEASE PROTEIN DPPB-RELATED"/>
    <property type="match status" value="1"/>
</dbReference>
<dbReference type="PROSITE" id="PS50928">
    <property type="entry name" value="ABC_TM1"/>
    <property type="match status" value="1"/>
</dbReference>
<dbReference type="InterPro" id="IPR035906">
    <property type="entry name" value="MetI-like_sf"/>
</dbReference>
<evidence type="ECO:0000256" key="5">
    <source>
        <dbReference type="ARBA" id="ARBA00022989"/>
    </source>
</evidence>
<name>A0A537L6K3_9BACT</name>
<protein>
    <submittedName>
        <fullName evidence="9">ABC transporter permease</fullName>
    </submittedName>
</protein>